<feature type="chain" id="PRO_5022690096" evidence="3">
    <location>
        <begin position="27"/>
        <end position="137"/>
    </location>
</feature>
<dbReference type="Proteomes" id="UP000325081">
    <property type="component" value="Unassembled WGS sequence"/>
</dbReference>
<dbReference type="PANTHER" id="PTHR47364:SF2">
    <property type="entry name" value="CYSTEINE PROTEINASE INHIBITOR 5"/>
    <property type="match status" value="1"/>
</dbReference>
<comment type="caution">
    <text evidence="5">The sequence shown here is derived from an EMBL/GenBank/DDBJ whole genome shotgun (WGS) entry which is preliminary data.</text>
</comment>
<evidence type="ECO:0000259" key="4">
    <source>
        <dbReference type="Pfam" id="PF16845"/>
    </source>
</evidence>
<keyword evidence="1" id="KW-0646">Protease inhibitor</keyword>
<protein>
    <submittedName>
        <fullName evidence="5">Cysteine proteinase inhibitor</fullName>
    </submittedName>
</protein>
<dbReference type="PANTHER" id="PTHR47364">
    <property type="entry name" value="CYSTEINE PROTEINASE INHIBITOR 5"/>
    <property type="match status" value="1"/>
</dbReference>
<dbReference type="InterPro" id="IPR000010">
    <property type="entry name" value="Cystatin_dom"/>
</dbReference>
<proteinExistence type="predicted"/>
<organism evidence="5 6">
    <name type="scientific">Striga asiatica</name>
    <name type="common">Asiatic witchweed</name>
    <name type="synonym">Buchnera asiatica</name>
    <dbReference type="NCBI Taxonomy" id="4170"/>
    <lineage>
        <taxon>Eukaryota</taxon>
        <taxon>Viridiplantae</taxon>
        <taxon>Streptophyta</taxon>
        <taxon>Embryophyta</taxon>
        <taxon>Tracheophyta</taxon>
        <taxon>Spermatophyta</taxon>
        <taxon>Magnoliopsida</taxon>
        <taxon>eudicotyledons</taxon>
        <taxon>Gunneridae</taxon>
        <taxon>Pentapetalae</taxon>
        <taxon>asterids</taxon>
        <taxon>lamiids</taxon>
        <taxon>Lamiales</taxon>
        <taxon>Orobanchaceae</taxon>
        <taxon>Buchnereae</taxon>
        <taxon>Striga</taxon>
    </lineage>
</organism>
<keyword evidence="3" id="KW-0732">Signal</keyword>
<reference evidence="6" key="1">
    <citation type="journal article" date="2019" name="Curr. Biol.">
        <title>Genome Sequence of Striga asiatica Provides Insight into the Evolution of Plant Parasitism.</title>
        <authorList>
            <person name="Yoshida S."/>
            <person name="Kim S."/>
            <person name="Wafula E.K."/>
            <person name="Tanskanen J."/>
            <person name="Kim Y.M."/>
            <person name="Honaas L."/>
            <person name="Yang Z."/>
            <person name="Spallek T."/>
            <person name="Conn C.E."/>
            <person name="Ichihashi Y."/>
            <person name="Cheong K."/>
            <person name="Cui S."/>
            <person name="Der J.P."/>
            <person name="Gundlach H."/>
            <person name="Jiao Y."/>
            <person name="Hori C."/>
            <person name="Ishida J.K."/>
            <person name="Kasahara H."/>
            <person name="Kiba T."/>
            <person name="Kim M.S."/>
            <person name="Koo N."/>
            <person name="Laohavisit A."/>
            <person name="Lee Y.H."/>
            <person name="Lumba S."/>
            <person name="McCourt P."/>
            <person name="Mortimer J.C."/>
            <person name="Mutuku J.M."/>
            <person name="Nomura T."/>
            <person name="Sasaki-Sekimoto Y."/>
            <person name="Seto Y."/>
            <person name="Wang Y."/>
            <person name="Wakatake T."/>
            <person name="Sakakibara H."/>
            <person name="Demura T."/>
            <person name="Yamaguchi S."/>
            <person name="Yoneyama K."/>
            <person name="Manabe R.I."/>
            <person name="Nelson D.C."/>
            <person name="Schulman A.H."/>
            <person name="Timko M.P."/>
            <person name="dePamphilis C.W."/>
            <person name="Choi D."/>
            <person name="Shirasu K."/>
        </authorList>
    </citation>
    <scope>NUCLEOTIDE SEQUENCE [LARGE SCALE GENOMIC DNA]</scope>
    <source>
        <strain evidence="6">cv. UVA1</strain>
    </source>
</reference>
<keyword evidence="2" id="KW-0789">Thiol protease inhibitor</keyword>
<dbReference type="Gene3D" id="3.10.450.10">
    <property type="match status" value="1"/>
</dbReference>
<dbReference type="InterPro" id="IPR046350">
    <property type="entry name" value="Cystatin_sf"/>
</dbReference>
<gene>
    <name evidence="5" type="ORF">STAS_33182</name>
</gene>
<evidence type="ECO:0000313" key="6">
    <source>
        <dbReference type="Proteomes" id="UP000325081"/>
    </source>
</evidence>
<dbReference type="EMBL" id="BKCP01011959">
    <property type="protein sequence ID" value="GER55516.1"/>
    <property type="molecule type" value="Genomic_DNA"/>
</dbReference>
<evidence type="ECO:0000256" key="1">
    <source>
        <dbReference type="ARBA" id="ARBA00022690"/>
    </source>
</evidence>
<dbReference type="SUPFAM" id="SSF54403">
    <property type="entry name" value="Cystatin/monellin"/>
    <property type="match status" value="1"/>
</dbReference>
<accession>A0A5A7RDW6</accession>
<dbReference type="Pfam" id="PF16845">
    <property type="entry name" value="SQAPI"/>
    <property type="match status" value="1"/>
</dbReference>
<dbReference type="AlphaFoldDB" id="A0A5A7RDW6"/>
<feature type="domain" description="Cystatin" evidence="4">
    <location>
        <begin position="39"/>
        <end position="129"/>
    </location>
</feature>
<name>A0A5A7RDW6_STRAF</name>
<evidence type="ECO:0000313" key="5">
    <source>
        <dbReference type="EMBL" id="GER55516.1"/>
    </source>
</evidence>
<sequence length="137" mass="15626">MALESRCFLFSLILLSLLCFVPNIACHSGDGWMALTPDEIKSKDMNALANYTVIEHNKEKKRNLVFEKLCNGYKHVNVSGQMYNLFETATDYDKCTTPMGSCDGDRRSYKAVVWVQDLKNRTTLLSFKKINVTCNLK</sequence>
<keyword evidence="6" id="KW-1185">Reference proteome</keyword>
<feature type="signal peptide" evidence="3">
    <location>
        <begin position="1"/>
        <end position="26"/>
    </location>
</feature>
<dbReference type="OrthoDB" id="1424245at2759"/>
<dbReference type="GO" id="GO:0004869">
    <property type="term" value="F:cysteine-type endopeptidase inhibitor activity"/>
    <property type="evidence" value="ECO:0007669"/>
    <property type="project" value="UniProtKB-KW"/>
</dbReference>
<evidence type="ECO:0000256" key="3">
    <source>
        <dbReference type="SAM" id="SignalP"/>
    </source>
</evidence>
<evidence type="ECO:0000256" key="2">
    <source>
        <dbReference type="ARBA" id="ARBA00022704"/>
    </source>
</evidence>